<dbReference type="AlphaFoldDB" id="H1HJE0"/>
<keyword evidence="7" id="KW-1185">Reference proteome</keyword>
<dbReference type="Gene3D" id="3.10.350.10">
    <property type="entry name" value="LysM domain"/>
    <property type="match status" value="2"/>
</dbReference>
<sequence>MCFFLIFRNFAAMTKRICLFLFACLFFISHLSAQMRWNSVYQEYIDQYKDLAIEEMLRYNIPASITLAQGIFESGAGRSELSVKGNNHFGIKCHGWTGRSVYHDDDARNECFRAYDNVLQSYEDHSKFLRYNVRYNSLFTLQRTDYRGWAQGLKACGYATNPRYADKLIELIELYKLYELDKATSYDKFMAKRGGYDRPVSQGMSLHPIKIYNKNYYIIARAGDTFKGIGEEIDISYRKIAKYNERDKNDVLHAGEIIYLKKKQKKADKAYKNRPHIVKAGESMYSIAQRYGIRLKSLYKKNQLSPDYQARVGDTLRVY</sequence>
<organism evidence="6 7">
    <name type="scientific">Segatella maculosa OT 289</name>
    <dbReference type="NCBI Taxonomy" id="999422"/>
    <lineage>
        <taxon>Bacteria</taxon>
        <taxon>Pseudomonadati</taxon>
        <taxon>Bacteroidota</taxon>
        <taxon>Bacteroidia</taxon>
        <taxon>Bacteroidales</taxon>
        <taxon>Prevotellaceae</taxon>
        <taxon>Segatella</taxon>
    </lineage>
</organism>
<feature type="domain" description="LysM" evidence="5">
    <location>
        <begin position="274"/>
        <end position="318"/>
    </location>
</feature>
<dbReference type="InterPro" id="IPR018392">
    <property type="entry name" value="LysM"/>
</dbReference>
<dbReference type="SMART" id="SM00047">
    <property type="entry name" value="LYZ2"/>
    <property type="match status" value="1"/>
</dbReference>
<dbReference type="Gene3D" id="1.10.530.10">
    <property type="match status" value="1"/>
</dbReference>
<dbReference type="Pfam" id="PF01476">
    <property type="entry name" value="LysM"/>
    <property type="match status" value="2"/>
</dbReference>
<comment type="caution">
    <text evidence="6">The sequence shown here is derived from an EMBL/GenBank/DDBJ whole genome shotgun (WGS) entry which is preliminary data.</text>
</comment>
<evidence type="ECO:0000256" key="4">
    <source>
        <dbReference type="ARBA" id="ARBA00032108"/>
    </source>
</evidence>
<accession>H1HJE0</accession>
<dbReference type="PANTHER" id="PTHR33308:SF9">
    <property type="entry name" value="PEPTIDOGLYCAN HYDROLASE FLGJ"/>
    <property type="match status" value="1"/>
</dbReference>
<dbReference type="HOGENOM" id="CLU_013771_1_1_10"/>
<dbReference type="GO" id="GO:0042742">
    <property type="term" value="P:defense response to bacterium"/>
    <property type="evidence" value="ECO:0007669"/>
    <property type="project" value="UniProtKB-KW"/>
</dbReference>
<dbReference type="GO" id="GO:0004040">
    <property type="term" value="F:amidase activity"/>
    <property type="evidence" value="ECO:0007669"/>
    <property type="project" value="InterPro"/>
</dbReference>
<protein>
    <recommendedName>
        <fullName evidence="4">Peptidoglycan hydrolase</fullName>
    </recommendedName>
</protein>
<dbReference type="Proteomes" id="UP000003167">
    <property type="component" value="Unassembled WGS sequence"/>
</dbReference>
<reference evidence="6 7" key="1">
    <citation type="submission" date="2011-12" db="EMBL/GenBank/DDBJ databases">
        <title>The Genome Sequence of Prevotella maculosa OT 289.</title>
        <authorList>
            <consortium name="The Broad Institute Genome Sequencing Platform"/>
            <person name="Earl A."/>
            <person name="Ward D."/>
            <person name="Feldgarden M."/>
            <person name="Gevers D."/>
            <person name="Izard J."/>
            <person name="Blanton J.M."/>
            <person name="Mathney J."/>
            <person name="Tanner A.C."/>
            <person name="Dewhirst F.E."/>
            <person name="Young S.K."/>
            <person name="Zeng Q."/>
            <person name="Gargeya S."/>
            <person name="Fitzgerald M."/>
            <person name="Haas B."/>
            <person name="Abouelleil A."/>
            <person name="Alvarado L."/>
            <person name="Arachchi H.M."/>
            <person name="Berlin A."/>
            <person name="Chapman S.B."/>
            <person name="Gearin G."/>
            <person name="Goldberg J."/>
            <person name="Griggs A."/>
            <person name="Gujja S."/>
            <person name="Hansen M."/>
            <person name="Heiman D."/>
            <person name="Howarth C."/>
            <person name="Larimer J."/>
            <person name="Lui A."/>
            <person name="MacDonald P.J.P."/>
            <person name="McCowen C."/>
            <person name="Montmayeur A."/>
            <person name="Murphy C."/>
            <person name="Neiman D."/>
            <person name="Pearson M."/>
            <person name="Priest M."/>
            <person name="Roberts A."/>
            <person name="Saif S."/>
            <person name="Shea T."/>
            <person name="Sisk P."/>
            <person name="Stolte C."/>
            <person name="Sykes S."/>
            <person name="Wortman J."/>
            <person name="Nusbaum C."/>
            <person name="Birren B."/>
        </authorList>
    </citation>
    <scope>NUCLEOTIDE SEQUENCE [LARGE SCALE GENOMIC DNA]</scope>
    <source>
        <strain evidence="6 7">OT 289</strain>
    </source>
</reference>
<dbReference type="InterPro" id="IPR051056">
    <property type="entry name" value="Glycosyl_Hydrolase_73"/>
</dbReference>
<dbReference type="STRING" id="999422.HMPREF9944_00284"/>
<keyword evidence="3" id="KW-0378">Hydrolase</keyword>
<dbReference type="CDD" id="cd00118">
    <property type="entry name" value="LysM"/>
    <property type="match status" value="1"/>
</dbReference>
<keyword evidence="2" id="KW-0081">Bacteriolytic enzyme</keyword>
<dbReference type="PATRIC" id="fig|999422.3.peg.277"/>
<dbReference type="SMART" id="SM00257">
    <property type="entry name" value="LysM"/>
    <property type="match status" value="2"/>
</dbReference>
<dbReference type="EMBL" id="AGEK01000014">
    <property type="protein sequence ID" value="EHO73710.1"/>
    <property type="molecule type" value="Genomic_DNA"/>
</dbReference>
<feature type="domain" description="LysM" evidence="5">
    <location>
        <begin position="216"/>
        <end position="260"/>
    </location>
</feature>
<dbReference type="InterPro" id="IPR036779">
    <property type="entry name" value="LysM_dom_sf"/>
</dbReference>
<dbReference type="GO" id="GO:0031640">
    <property type="term" value="P:killing of cells of another organism"/>
    <property type="evidence" value="ECO:0007669"/>
    <property type="project" value="UniProtKB-KW"/>
</dbReference>
<evidence type="ECO:0000256" key="1">
    <source>
        <dbReference type="ARBA" id="ARBA00022529"/>
    </source>
</evidence>
<evidence type="ECO:0000313" key="7">
    <source>
        <dbReference type="Proteomes" id="UP000003167"/>
    </source>
</evidence>
<dbReference type="Pfam" id="PF01832">
    <property type="entry name" value="Glucosaminidase"/>
    <property type="match status" value="1"/>
</dbReference>
<evidence type="ECO:0000256" key="3">
    <source>
        <dbReference type="ARBA" id="ARBA00022801"/>
    </source>
</evidence>
<evidence type="ECO:0000256" key="2">
    <source>
        <dbReference type="ARBA" id="ARBA00022638"/>
    </source>
</evidence>
<gene>
    <name evidence="6" type="ORF">HMPREF9944_00284</name>
</gene>
<dbReference type="InterPro" id="IPR002901">
    <property type="entry name" value="MGlyc_endo_b_GlcNAc-like_dom"/>
</dbReference>
<keyword evidence="1" id="KW-0929">Antimicrobial</keyword>
<name>H1HJE0_9BACT</name>
<dbReference type="PANTHER" id="PTHR33308">
    <property type="entry name" value="PEPTIDOGLYCAN HYDROLASE FLGJ"/>
    <property type="match status" value="1"/>
</dbReference>
<evidence type="ECO:0000259" key="5">
    <source>
        <dbReference type="PROSITE" id="PS51782"/>
    </source>
</evidence>
<dbReference type="PROSITE" id="PS51782">
    <property type="entry name" value="LYSM"/>
    <property type="match status" value="2"/>
</dbReference>
<evidence type="ECO:0000313" key="6">
    <source>
        <dbReference type="EMBL" id="EHO73710.1"/>
    </source>
</evidence>
<dbReference type="SUPFAM" id="SSF54106">
    <property type="entry name" value="LysM domain"/>
    <property type="match status" value="1"/>
</dbReference>
<proteinExistence type="predicted"/>